<dbReference type="CDD" id="cd02247">
    <property type="entry name" value="cupin_pirin_C"/>
    <property type="match status" value="1"/>
</dbReference>
<evidence type="ECO:0000259" key="4">
    <source>
        <dbReference type="Pfam" id="PF05726"/>
    </source>
</evidence>
<dbReference type="InterPro" id="IPR011051">
    <property type="entry name" value="RmlC_Cupin_sf"/>
</dbReference>
<comment type="caution">
    <text evidence="5">The sequence shown here is derived from an EMBL/GenBank/DDBJ whole genome shotgun (WGS) entry which is preliminary data.</text>
</comment>
<accession>A0ABV7MBF6</accession>
<evidence type="ECO:0000313" key="6">
    <source>
        <dbReference type="Proteomes" id="UP001595607"/>
    </source>
</evidence>
<dbReference type="Pfam" id="PF05726">
    <property type="entry name" value="Pirin_C"/>
    <property type="match status" value="1"/>
</dbReference>
<comment type="similarity">
    <text evidence="1 2">Belongs to the pirin family.</text>
</comment>
<dbReference type="InterPro" id="IPR003829">
    <property type="entry name" value="Pirin_N_dom"/>
</dbReference>
<dbReference type="Proteomes" id="UP001595607">
    <property type="component" value="Unassembled WGS sequence"/>
</dbReference>
<dbReference type="PANTHER" id="PTHR13903">
    <property type="entry name" value="PIRIN-RELATED"/>
    <property type="match status" value="1"/>
</dbReference>
<gene>
    <name evidence="5" type="ORF">ACFONP_06420</name>
</gene>
<dbReference type="InterPro" id="IPR012093">
    <property type="entry name" value="Pirin"/>
</dbReference>
<dbReference type="CDD" id="cd02909">
    <property type="entry name" value="cupin_pirin_N"/>
    <property type="match status" value="1"/>
</dbReference>
<evidence type="ECO:0000256" key="2">
    <source>
        <dbReference type="RuleBase" id="RU003457"/>
    </source>
</evidence>
<dbReference type="Gene3D" id="2.60.120.10">
    <property type="entry name" value="Jelly Rolls"/>
    <property type="match status" value="2"/>
</dbReference>
<dbReference type="Pfam" id="PF02678">
    <property type="entry name" value="Pirin"/>
    <property type="match status" value="1"/>
</dbReference>
<evidence type="ECO:0000259" key="3">
    <source>
        <dbReference type="Pfam" id="PF02678"/>
    </source>
</evidence>
<dbReference type="InterPro" id="IPR008778">
    <property type="entry name" value="Pirin_C_dom"/>
</dbReference>
<dbReference type="SUPFAM" id="SSF51182">
    <property type="entry name" value="RmlC-like cupins"/>
    <property type="match status" value="1"/>
</dbReference>
<dbReference type="PIRSF" id="PIRSF006232">
    <property type="entry name" value="Pirin"/>
    <property type="match status" value="1"/>
</dbReference>
<evidence type="ECO:0000313" key="5">
    <source>
        <dbReference type="EMBL" id="MFC3302363.1"/>
    </source>
</evidence>
<name>A0ABV7MBF6_9PROT</name>
<keyword evidence="6" id="KW-1185">Reference proteome</keyword>
<feature type="domain" description="Pirin C-terminal" evidence="4">
    <location>
        <begin position="179"/>
        <end position="283"/>
    </location>
</feature>
<dbReference type="RefSeq" id="WP_378992625.1">
    <property type="nucleotide sequence ID" value="NZ_JBHRVA010000002.1"/>
</dbReference>
<reference evidence="6" key="1">
    <citation type="journal article" date="2019" name="Int. J. Syst. Evol. Microbiol.">
        <title>The Global Catalogue of Microorganisms (GCM) 10K type strain sequencing project: providing services to taxonomists for standard genome sequencing and annotation.</title>
        <authorList>
            <consortium name="The Broad Institute Genomics Platform"/>
            <consortium name="The Broad Institute Genome Sequencing Center for Infectious Disease"/>
            <person name="Wu L."/>
            <person name="Ma J."/>
        </authorList>
    </citation>
    <scope>NUCLEOTIDE SEQUENCE [LARGE SCALE GENOMIC DNA]</scope>
    <source>
        <strain evidence="6">KCTC 22245</strain>
    </source>
</reference>
<protein>
    <submittedName>
        <fullName evidence="5">Pirin family protein</fullName>
    </submittedName>
</protein>
<dbReference type="InterPro" id="IPR014710">
    <property type="entry name" value="RmlC-like_jellyroll"/>
</dbReference>
<organism evidence="5 6">
    <name type="scientific">Parvularcula lutaonensis</name>
    <dbReference type="NCBI Taxonomy" id="491923"/>
    <lineage>
        <taxon>Bacteria</taxon>
        <taxon>Pseudomonadati</taxon>
        <taxon>Pseudomonadota</taxon>
        <taxon>Alphaproteobacteria</taxon>
        <taxon>Parvularculales</taxon>
        <taxon>Parvularculaceae</taxon>
        <taxon>Parvularcula</taxon>
    </lineage>
</organism>
<sequence>MTTTRRIIFTTRGIPTSDGAGVKLTRMLGTQQLPDLDPFLMLDHFRSGNADDYIAGFPDHPHRGFETVTIMKEGRMRHRDSRGNEGVVAPGGIQWMTTGRGLIHSEMPEQAEGRMSGFQLWVNLPASKEMIEPEWHDHPAETVPVEKREGGTVRVLAGSTKEGRQGPGRSAGDTDIRLLDVKLEPGATFEERLPEEHNAFLAVYGGSVTGLAEGEPQPEVSDPAIAVLSQGEEVRVQAGPDGAEFLLVAGRPIREPIARHGPFVMNSQHELRQAFEDFQNGRLG</sequence>
<evidence type="ECO:0000256" key="1">
    <source>
        <dbReference type="ARBA" id="ARBA00008416"/>
    </source>
</evidence>
<dbReference type="PANTHER" id="PTHR13903:SF8">
    <property type="entry name" value="PIRIN"/>
    <property type="match status" value="1"/>
</dbReference>
<proteinExistence type="inferred from homology"/>
<feature type="domain" description="Pirin N-terminal" evidence="3">
    <location>
        <begin position="22"/>
        <end position="122"/>
    </location>
</feature>
<dbReference type="EMBL" id="JBHRVA010000002">
    <property type="protein sequence ID" value="MFC3302363.1"/>
    <property type="molecule type" value="Genomic_DNA"/>
</dbReference>